<keyword evidence="1" id="KW-0812">Transmembrane</keyword>
<evidence type="ECO:0008006" key="4">
    <source>
        <dbReference type="Google" id="ProtNLM"/>
    </source>
</evidence>
<keyword evidence="3" id="KW-1185">Reference proteome</keyword>
<reference evidence="2" key="1">
    <citation type="submission" date="2017-11" db="EMBL/GenBank/DDBJ databases">
        <authorList>
            <person name="Kajale S.C."/>
            <person name="Sharma A."/>
        </authorList>
    </citation>
    <scope>NUCLEOTIDE SEQUENCE</scope>
    <source>
        <strain evidence="2">LS1_42</strain>
    </source>
</reference>
<feature type="transmembrane region" description="Helical" evidence="1">
    <location>
        <begin position="55"/>
        <end position="74"/>
    </location>
</feature>
<dbReference type="EMBL" id="PHNJ01000011">
    <property type="protein sequence ID" value="TYL37206.1"/>
    <property type="molecule type" value="Genomic_DNA"/>
</dbReference>
<dbReference type="InterPro" id="IPR018723">
    <property type="entry name" value="DUF2254_membrane"/>
</dbReference>
<dbReference type="OrthoDB" id="337536at2157"/>
<dbReference type="Pfam" id="PF10011">
    <property type="entry name" value="DUF2254"/>
    <property type="match status" value="1"/>
</dbReference>
<feature type="transmembrane region" description="Helical" evidence="1">
    <location>
        <begin position="21"/>
        <end position="43"/>
    </location>
</feature>
<evidence type="ECO:0000313" key="2">
    <source>
        <dbReference type="EMBL" id="TYL37206.1"/>
    </source>
</evidence>
<dbReference type="Proteomes" id="UP000766904">
    <property type="component" value="Unassembled WGS sequence"/>
</dbReference>
<comment type="caution">
    <text evidence="2">The sequence shown here is derived from an EMBL/GenBank/DDBJ whole genome shotgun (WGS) entry which is preliminary data.</text>
</comment>
<feature type="transmembrane region" description="Helical" evidence="1">
    <location>
        <begin position="126"/>
        <end position="146"/>
    </location>
</feature>
<organism evidence="2 3">
    <name type="scientific">Natronococcus pandeyae</name>
    <dbReference type="NCBI Taxonomy" id="2055836"/>
    <lineage>
        <taxon>Archaea</taxon>
        <taxon>Methanobacteriati</taxon>
        <taxon>Methanobacteriota</taxon>
        <taxon>Stenosarchaea group</taxon>
        <taxon>Halobacteria</taxon>
        <taxon>Halobacteriales</taxon>
        <taxon>Natrialbaceae</taxon>
        <taxon>Natronococcus</taxon>
    </lineage>
</organism>
<protein>
    <recommendedName>
        <fullName evidence="4">DUF2254 domain-containing protein</fullName>
    </recommendedName>
</protein>
<proteinExistence type="predicted"/>
<accession>A0A8J8TNY7</accession>
<evidence type="ECO:0000313" key="3">
    <source>
        <dbReference type="Proteomes" id="UP000766904"/>
    </source>
</evidence>
<keyword evidence="1" id="KW-1133">Transmembrane helix</keyword>
<name>A0A8J8TNY7_9EURY</name>
<dbReference type="AlphaFoldDB" id="A0A8J8TNY7"/>
<keyword evidence="1" id="KW-0472">Membrane</keyword>
<dbReference type="RefSeq" id="WP_148859357.1">
    <property type="nucleotide sequence ID" value="NZ_PHNJ01000011.1"/>
</dbReference>
<feature type="transmembrane region" description="Helical" evidence="1">
    <location>
        <begin position="94"/>
        <end position="114"/>
    </location>
</feature>
<gene>
    <name evidence="2" type="ORF">CV102_17975</name>
</gene>
<sequence>MTQDRLSHRLRGVLSRLPVGLLALSIGILGGALAISVTPYAIYVPATVGEFIGTLAVAQASVLAIVFSVVILAVQLTASKYSTQITEFYVKSPVFIVTFGLFLVSISFDMALLYSYPLLSESAVRTMVYVAAGLGLVVAIWLVYFIRFTFTQLTPKGIVSMFERELTPARSRRLLRANQGDNPVETEMDHPLLPLHSLTVQAIQNEERFMAFRALRELGSQMVQFLEDGERSVDTDLLESMYLPVLTVYVPEIIEIGHERKMEEIAEHGFEWMSRIGRAGTQTSQDRVARIASDGFEGIIDRYATDPTKHQPLVTAWEKWGQLVKELCLDAETDTIQHVFSGLEQQLNRIENQEYEAWVRQQILFSFFTDIKRCHETLLERFGPTVAALDVSWDRRFLPMNGDRARLAAQLLLKCRNLFVVFSSIVLAHRIETDDYPIRAPSFQGIWADICSATARHASRGYTRTIYEIYIEVAVIAILAERTAEDPTVDVGEQIEMWAATLARIARAEEKEPLVAAFDAVLDDDTMRYLSVGTHTPIADTDGYPELVERLRTVAEA</sequence>
<evidence type="ECO:0000256" key="1">
    <source>
        <dbReference type="SAM" id="Phobius"/>
    </source>
</evidence>